<dbReference type="InterPro" id="IPR017174">
    <property type="entry name" value="Bdp1_fungi"/>
</dbReference>
<feature type="compositionally biased region" description="Polar residues" evidence="2">
    <location>
        <begin position="80"/>
        <end position="102"/>
    </location>
</feature>
<dbReference type="EMBL" id="HG793125">
    <property type="protein sequence ID" value="CDK24992.1"/>
    <property type="molecule type" value="Genomic_DNA"/>
</dbReference>
<dbReference type="InterPro" id="IPR009057">
    <property type="entry name" value="Homeodomain-like_sf"/>
</dbReference>
<dbReference type="Pfam" id="PF15963">
    <property type="entry name" value="Myb_DNA-bind_7"/>
    <property type="match status" value="1"/>
</dbReference>
<dbReference type="SUPFAM" id="SSF46689">
    <property type="entry name" value="Homeodomain-like"/>
    <property type="match status" value="1"/>
</dbReference>
<dbReference type="GO" id="GO:0000995">
    <property type="term" value="F:RNA polymerase III general transcription initiation factor activity"/>
    <property type="evidence" value="ECO:0007669"/>
    <property type="project" value="InterPro"/>
</dbReference>
<sequence length="623" mass="69617">MSSIVKKSGTRFVPKNTQRKSVALSREASRALTDTETPSSTRPASIEPVAQPSGEVEDDEDDGDEDIEENERGVEMPQFKTVSFASGISGQSNQPAAVSSENIQRRRLSSISSGLKAGLLKRPSTDMEPFKINVPSVPNAPSATSSGRPGRKSSSVSKSVYAMRKGSKGQAIDPVTPVSVITSAKRSSNAIFGDETVANAETEVEHGGKKTKVSEKVIPESGRITRRTRRQAALHAEQTASTNSGGTRDVTQVDGAKDIVYTPAELAEQVKYYMDPDKNQLQRVSLAKFSKMKVDESRVISDISSLQTISSKANYKLLENFVIDDKQITLEELCKPIIPIGKVSENFERAQKGDELRMKRRIENRQQRQLARQNRMPILEDGSSGNAILEGQRETANDLMEGKTAADANGGGSGAVQLKMHNGTVVVEEDSLYVDRHESRGADDRERENDNPYQNLITSASYGKRKFADRWTRDEDIVFFKALSSWGTDFGLISQLFPYRTRRQIKSKFIAEEKRNPHLVELALVQKLPVDFDKFALETKKEFKTLKEYNEEIAGLRSRHDLELKEMRAMRDKARQEDLEVQKRKELEIKNGTRNVSRREQIMAMRLNEEVIGTIEDKKSVVQ</sequence>
<dbReference type="PIRSF" id="PIRSF037327">
    <property type="entry name" value="TFIIIB_Bdp1_fun"/>
    <property type="match status" value="1"/>
</dbReference>
<feature type="region of interest" description="Disordered" evidence="2">
    <location>
        <begin position="226"/>
        <end position="251"/>
    </location>
</feature>
<reference evidence="4" key="1">
    <citation type="submission" date="2013-12" db="EMBL/GenBank/DDBJ databases">
        <authorList>
            <person name="Genoscope - CEA"/>
        </authorList>
    </citation>
    <scope>NUCLEOTIDE SEQUENCE</scope>
    <source>
        <strain evidence="4">CBS 1993</strain>
    </source>
</reference>
<protein>
    <recommendedName>
        <fullName evidence="3">Myb-like domain-containing protein</fullName>
    </recommendedName>
</protein>
<organism evidence="4 5">
    <name type="scientific">Kuraishia capsulata CBS 1993</name>
    <dbReference type="NCBI Taxonomy" id="1382522"/>
    <lineage>
        <taxon>Eukaryota</taxon>
        <taxon>Fungi</taxon>
        <taxon>Dikarya</taxon>
        <taxon>Ascomycota</taxon>
        <taxon>Saccharomycotina</taxon>
        <taxon>Pichiomycetes</taxon>
        <taxon>Pichiales</taxon>
        <taxon>Pichiaceae</taxon>
        <taxon>Kuraishia</taxon>
    </lineage>
</organism>
<dbReference type="SMART" id="SM00717">
    <property type="entry name" value="SANT"/>
    <property type="match status" value="1"/>
</dbReference>
<evidence type="ECO:0000259" key="3">
    <source>
        <dbReference type="SMART" id="SM00717"/>
    </source>
</evidence>
<feature type="region of interest" description="Disordered" evidence="2">
    <location>
        <begin position="1"/>
        <end position="168"/>
    </location>
</feature>
<feature type="coiled-coil region" evidence="1">
    <location>
        <begin position="546"/>
        <end position="577"/>
    </location>
</feature>
<dbReference type="InterPro" id="IPR001005">
    <property type="entry name" value="SANT/Myb"/>
</dbReference>
<dbReference type="PANTHER" id="PTHR22929">
    <property type="entry name" value="RNA POLYMERASE III TRANSCRIPTION INITIATION FACTOR B"/>
    <property type="match status" value="1"/>
</dbReference>
<feature type="compositionally biased region" description="Polar residues" evidence="2">
    <location>
        <begin position="32"/>
        <end position="43"/>
    </location>
</feature>
<dbReference type="GeneID" id="34518395"/>
<feature type="compositionally biased region" description="Polar residues" evidence="2">
    <location>
        <begin position="139"/>
        <end position="158"/>
    </location>
</feature>
<keyword evidence="1" id="KW-0175">Coiled coil</keyword>
<feature type="compositionally biased region" description="Acidic residues" evidence="2">
    <location>
        <begin position="55"/>
        <end position="69"/>
    </location>
</feature>
<dbReference type="GO" id="GO:0001156">
    <property type="term" value="F:TFIIIC-class transcription factor complex binding"/>
    <property type="evidence" value="ECO:0007669"/>
    <property type="project" value="TreeGrafter"/>
</dbReference>
<dbReference type="HOGENOM" id="CLU_021041_1_0_1"/>
<accession>W6MK71</accession>
<evidence type="ECO:0000313" key="5">
    <source>
        <dbReference type="Proteomes" id="UP000019384"/>
    </source>
</evidence>
<name>W6MK71_9ASCO</name>
<dbReference type="GO" id="GO:0070898">
    <property type="term" value="P:RNA polymerase III preinitiation complex assembly"/>
    <property type="evidence" value="ECO:0007669"/>
    <property type="project" value="TreeGrafter"/>
</dbReference>
<dbReference type="AlphaFoldDB" id="W6MK71"/>
<keyword evidence="5" id="KW-1185">Reference proteome</keyword>
<dbReference type="InterPro" id="IPR039467">
    <property type="entry name" value="TFIIIB_B''_Myb"/>
</dbReference>
<dbReference type="RefSeq" id="XP_022457007.1">
    <property type="nucleotide sequence ID" value="XM_022605549.1"/>
</dbReference>
<dbReference type="CDD" id="cd00167">
    <property type="entry name" value="SANT"/>
    <property type="match status" value="1"/>
</dbReference>
<dbReference type="OrthoDB" id="272624at2759"/>
<dbReference type="Proteomes" id="UP000019384">
    <property type="component" value="Unassembled WGS sequence"/>
</dbReference>
<dbReference type="STRING" id="1382522.W6MK71"/>
<proteinExistence type="predicted"/>
<evidence type="ECO:0000256" key="1">
    <source>
        <dbReference type="SAM" id="Coils"/>
    </source>
</evidence>
<feature type="domain" description="Myb-like" evidence="3">
    <location>
        <begin position="467"/>
        <end position="515"/>
    </location>
</feature>
<dbReference type="Gene3D" id="1.10.10.60">
    <property type="entry name" value="Homeodomain-like"/>
    <property type="match status" value="1"/>
</dbReference>
<dbReference type="PANTHER" id="PTHR22929:SF0">
    <property type="entry name" value="TRANSCRIPTION FACTOR TFIIIB COMPONENT B'' HOMOLOG"/>
    <property type="match status" value="1"/>
</dbReference>
<evidence type="ECO:0000256" key="2">
    <source>
        <dbReference type="SAM" id="MobiDB-lite"/>
    </source>
</evidence>
<evidence type="ECO:0000313" key="4">
    <source>
        <dbReference type="EMBL" id="CDK24992.1"/>
    </source>
</evidence>
<reference evidence="4" key="2">
    <citation type="submission" date="2014-02" db="EMBL/GenBank/DDBJ databases">
        <title>Complete DNA sequence of /Kuraishia capsulata/ illustrates novel genomic features among budding yeasts (/Saccharomycotina/).</title>
        <authorList>
            <person name="Morales L."/>
            <person name="Noel B."/>
            <person name="Porcel B."/>
            <person name="Marcet-Houben M."/>
            <person name="Hullo M-F."/>
            <person name="Sacerdot C."/>
            <person name="Tekaia F."/>
            <person name="Leh-Louis V."/>
            <person name="Despons L."/>
            <person name="Khanna V."/>
            <person name="Aury J-M."/>
            <person name="Barbe V."/>
            <person name="Couloux A."/>
            <person name="Labadie K."/>
            <person name="Pelletier E."/>
            <person name="Souciet J-L."/>
            <person name="Boekhout T."/>
            <person name="Gabaldon T."/>
            <person name="Wincker P."/>
            <person name="Dujon B."/>
        </authorList>
    </citation>
    <scope>NUCLEOTIDE SEQUENCE</scope>
    <source>
        <strain evidence="4">CBS 1993</strain>
    </source>
</reference>
<feature type="compositionally biased region" description="Polar residues" evidence="2">
    <location>
        <begin position="238"/>
        <end position="250"/>
    </location>
</feature>
<gene>
    <name evidence="4" type="ORF">KUCA_T00000959001</name>
</gene>
<dbReference type="GO" id="GO:0000126">
    <property type="term" value="C:transcription factor TFIIIB complex"/>
    <property type="evidence" value="ECO:0007669"/>
    <property type="project" value="InterPro"/>
</dbReference>